<keyword evidence="2" id="KW-1185">Reference proteome</keyword>
<reference evidence="1 2" key="1">
    <citation type="journal article" date="2010" name="Plant Cell">
        <title>The Chlorella variabilis NC64A genome reveals adaptation to photosymbiosis, coevolution with viruses, and cryptic sex.</title>
        <authorList>
            <person name="Blanc G."/>
            <person name="Duncan G."/>
            <person name="Agarkova I."/>
            <person name="Borodovsky M."/>
            <person name="Gurnon J."/>
            <person name="Kuo A."/>
            <person name="Lindquist E."/>
            <person name="Lucas S."/>
            <person name="Pangilinan J."/>
            <person name="Polle J."/>
            <person name="Salamov A."/>
            <person name="Terry A."/>
            <person name="Yamada T."/>
            <person name="Dunigan D.D."/>
            <person name="Grigoriev I.V."/>
            <person name="Claverie J.M."/>
            <person name="Van Etten J.L."/>
        </authorList>
    </citation>
    <scope>NUCLEOTIDE SEQUENCE [LARGE SCALE GENOMIC DNA]</scope>
    <source>
        <strain evidence="1 2">NC64A</strain>
    </source>
</reference>
<name>E1ZLA0_CHLVA</name>
<dbReference type="EMBL" id="GL433852">
    <property type="protein sequence ID" value="EFN53365.1"/>
    <property type="molecule type" value="Genomic_DNA"/>
</dbReference>
<protein>
    <submittedName>
        <fullName evidence="1">Uncharacterized protein</fullName>
    </submittedName>
</protein>
<gene>
    <name evidence="1" type="ORF">CHLNCDRAFT_137120</name>
</gene>
<organism evidence="2">
    <name type="scientific">Chlorella variabilis</name>
    <name type="common">Green alga</name>
    <dbReference type="NCBI Taxonomy" id="554065"/>
    <lineage>
        <taxon>Eukaryota</taxon>
        <taxon>Viridiplantae</taxon>
        <taxon>Chlorophyta</taxon>
        <taxon>core chlorophytes</taxon>
        <taxon>Trebouxiophyceae</taxon>
        <taxon>Chlorellales</taxon>
        <taxon>Chlorellaceae</taxon>
        <taxon>Chlorella clade</taxon>
        <taxon>Chlorella</taxon>
    </lineage>
</organism>
<evidence type="ECO:0000313" key="1">
    <source>
        <dbReference type="EMBL" id="EFN53365.1"/>
    </source>
</evidence>
<dbReference type="InParanoid" id="E1ZLA0"/>
<dbReference type="KEGG" id="cvr:CHLNCDRAFT_137120"/>
<accession>E1ZLA0</accession>
<dbReference type="Proteomes" id="UP000008141">
    <property type="component" value="Unassembled WGS sequence"/>
</dbReference>
<sequence>MLAASAAVGISAGGAGGLGRRHAGLASVPIWGGRRTSRSRTAAAATGASGTLPAHPSWDMFANVQSEVSRVQAAVASNTTALQFTNEKIDKLDSRVDEGFAKLADAMDKQAAMQAEAMAKQAAMQAEAMAKQAAMQAEAMAKQADAITKLQRSIDQLPLAALKPHRAVSWGASVVAIRLKKGGSRTARVMRMQPCLAVTIGGLGAVTAYVQQLLDVTQSSATQECRDQAGGHQAVHNFMLHRLGEQGGLRFRHHYHRWRGALAIYRAMYPYLGRGFFYNGSNATGNSVLAHMRLCQFCRKQQDAGAATTA</sequence>
<dbReference type="RefSeq" id="XP_005845467.1">
    <property type="nucleotide sequence ID" value="XM_005845405.1"/>
</dbReference>
<proteinExistence type="predicted"/>
<evidence type="ECO:0000313" key="2">
    <source>
        <dbReference type="Proteomes" id="UP000008141"/>
    </source>
</evidence>
<dbReference type="GeneID" id="17352620"/>
<dbReference type="AlphaFoldDB" id="E1ZLA0"/>